<dbReference type="AlphaFoldDB" id="A0A1B0BD18"/>
<proteinExistence type="predicted"/>
<name>A0A1B0BD18_9MUSC</name>
<organism evidence="1 2">
    <name type="scientific">Glossina palpalis gambiensis</name>
    <dbReference type="NCBI Taxonomy" id="67801"/>
    <lineage>
        <taxon>Eukaryota</taxon>
        <taxon>Metazoa</taxon>
        <taxon>Ecdysozoa</taxon>
        <taxon>Arthropoda</taxon>
        <taxon>Hexapoda</taxon>
        <taxon>Insecta</taxon>
        <taxon>Pterygota</taxon>
        <taxon>Neoptera</taxon>
        <taxon>Endopterygota</taxon>
        <taxon>Diptera</taxon>
        <taxon>Brachycera</taxon>
        <taxon>Muscomorpha</taxon>
        <taxon>Hippoboscoidea</taxon>
        <taxon>Glossinidae</taxon>
        <taxon>Glossina</taxon>
    </lineage>
</organism>
<accession>A0A1B0BD18</accession>
<dbReference type="Proteomes" id="UP000092460">
    <property type="component" value="Unassembled WGS sequence"/>
</dbReference>
<reference evidence="1" key="2">
    <citation type="submission" date="2020-05" db="UniProtKB">
        <authorList>
            <consortium name="EnsemblMetazoa"/>
        </authorList>
    </citation>
    <scope>IDENTIFICATION</scope>
    <source>
        <strain evidence="1">IAEA</strain>
    </source>
</reference>
<dbReference type="EMBL" id="JXJN01012256">
    <property type="status" value="NOT_ANNOTATED_CDS"/>
    <property type="molecule type" value="Genomic_DNA"/>
</dbReference>
<evidence type="ECO:0000313" key="1">
    <source>
        <dbReference type="EnsemblMetazoa" id="GPPI026180-PA"/>
    </source>
</evidence>
<protein>
    <submittedName>
        <fullName evidence="1">Uncharacterized protein</fullName>
    </submittedName>
</protein>
<dbReference type="EnsemblMetazoa" id="GPPI026180-RA">
    <property type="protein sequence ID" value="GPPI026180-PA"/>
    <property type="gene ID" value="GPPI026180"/>
</dbReference>
<reference evidence="2" key="1">
    <citation type="submission" date="2015-01" db="EMBL/GenBank/DDBJ databases">
        <authorList>
            <person name="Aksoy S."/>
            <person name="Warren W."/>
            <person name="Wilson R.K."/>
        </authorList>
    </citation>
    <scope>NUCLEOTIDE SEQUENCE [LARGE SCALE GENOMIC DNA]</scope>
    <source>
        <strain evidence="2">IAEA</strain>
    </source>
</reference>
<evidence type="ECO:0000313" key="2">
    <source>
        <dbReference type="Proteomes" id="UP000092460"/>
    </source>
</evidence>
<dbReference type="VEuPathDB" id="VectorBase:GPPI026180"/>
<sequence>MLRKDGLKQYQEYDAKINRASQCFSNVPSNARKVNQGRKSREIRMNAMLRDIDCVVHVRQESVLTNLSDTAEESNQNEGPVILLRVFGSQSHAKCKQESYQYRTISDDDDDFVDFELVVMTD</sequence>
<keyword evidence="2" id="KW-1185">Reference proteome</keyword>